<dbReference type="AlphaFoldDB" id="A0A9D7HM77"/>
<organism evidence="1 2">
    <name type="scientific">Candidatus Methylophosphatis roskildensis</name>
    <dbReference type="NCBI Taxonomy" id="2899263"/>
    <lineage>
        <taxon>Bacteria</taxon>
        <taxon>Pseudomonadati</taxon>
        <taxon>Pseudomonadota</taxon>
        <taxon>Betaproteobacteria</taxon>
        <taxon>Nitrosomonadales</taxon>
        <taxon>Sterolibacteriaceae</taxon>
        <taxon>Candidatus Methylophosphatis</taxon>
    </lineage>
</organism>
<evidence type="ECO:0000313" key="1">
    <source>
        <dbReference type="EMBL" id="MBK6973448.1"/>
    </source>
</evidence>
<dbReference type="Proteomes" id="UP000807785">
    <property type="component" value="Unassembled WGS sequence"/>
</dbReference>
<sequence length="161" mass="17569">MLLHTHPVNEAREAAGRPVINSLWPWGAGSQPPGIEAPYAGVFADATLARGLARVSGGSWATLPASLPQSSADTVLAVLDQLHYPALALNIEAWRAELKQLETAWFRPLLDALRRGQFSHLRLCLVGDSACIDLRCGNAGWWKFWRRPLPLEAFVRGIAAP</sequence>
<proteinExistence type="predicted"/>
<dbReference type="EMBL" id="JADJEV010000003">
    <property type="protein sequence ID" value="MBK6973448.1"/>
    <property type="molecule type" value="Genomic_DNA"/>
</dbReference>
<name>A0A9D7HM77_9PROT</name>
<accession>A0A9D7HM77</accession>
<protein>
    <submittedName>
        <fullName evidence="1">Uncharacterized protein</fullName>
    </submittedName>
</protein>
<evidence type="ECO:0000313" key="2">
    <source>
        <dbReference type="Proteomes" id="UP000807785"/>
    </source>
</evidence>
<reference evidence="1" key="1">
    <citation type="submission" date="2020-10" db="EMBL/GenBank/DDBJ databases">
        <title>Connecting structure to function with the recovery of over 1000 high-quality activated sludge metagenome-assembled genomes encoding full-length rRNA genes using long-read sequencing.</title>
        <authorList>
            <person name="Singleton C.M."/>
            <person name="Petriglieri F."/>
            <person name="Kristensen J.M."/>
            <person name="Kirkegaard R.H."/>
            <person name="Michaelsen T.Y."/>
            <person name="Andersen M.H."/>
            <person name="Karst S.M."/>
            <person name="Dueholm M.S."/>
            <person name="Nielsen P.H."/>
            <person name="Albertsen M."/>
        </authorList>
    </citation>
    <scope>NUCLEOTIDE SEQUENCE</scope>
    <source>
        <strain evidence="1">Bjer_18-Q3-R1-45_BAT3C.347</strain>
    </source>
</reference>
<gene>
    <name evidence="1" type="ORF">IPH26_11050</name>
</gene>
<comment type="caution">
    <text evidence="1">The sequence shown here is derived from an EMBL/GenBank/DDBJ whole genome shotgun (WGS) entry which is preliminary data.</text>
</comment>